<reference evidence="2 3" key="1">
    <citation type="submission" date="2022-05" db="EMBL/GenBank/DDBJ databases">
        <title>Microbulbifer sp. nov., isolated from sponge.</title>
        <authorList>
            <person name="Gao L."/>
        </authorList>
    </citation>
    <scope>NUCLEOTIDE SEQUENCE [LARGE SCALE GENOMIC DNA]</scope>
    <source>
        <strain evidence="2 3">MI-G</strain>
    </source>
</reference>
<evidence type="ECO:0000256" key="1">
    <source>
        <dbReference type="SAM" id="MobiDB-lite"/>
    </source>
</evidence>
<dbReference type="Pfam" id="PF06891">
    <property type="entry name" value="P2_Phage_GpR"/>
    <property type="match status" value="1"/>
</dbReference>
<feature type="region of interest" description="Disordered" evidence="1">
    <location>
        <begin position="123"/>
        <end position="149"/>
    </location>
</feature>
<name>A0ABY9E8K9_9GAMM</name>
<gene>
    <name evidence="2" type="ORF">M8T91_12140</name>
</gene>
<dbReference type="EMBL" id="CP098023">
    <property type="protein sequence ID" value="WKD48662.1"/>
    <property type="molecule type" value="Genomic_DNA"/>
</dbReference>
<accession>A0ABY9E8K9</accession>
<keyword evidence="3" id="KW-1185">Reference proteome</keyword>
<protein>
    <submittedName>
        <fullName evidence="2">Phage tail protein</fullName>
    </submittedName>
</protein>
<organism evidence="2 3">
    <name type="scientific">Microbulbifer spongiae</name>
    <dbReference type="NCBI Taxonomy" id="2944933"/>
    <lineage>
        <taxon>Bacteria</taxon>
        <taxon>Pseudomonadati</taxon>
        <taxon>Pseudomonadota</taxon>
        <taxon>Gammaproteobacteria</taxon>
        <taxon>Cellvibrionales</taxon>
        <taxon>Microbulbiferaceae</taxon>
        <taxon>Microbulbifer</taxon>
    </lineage>
</organism>
<dbReference type="InterPro" id="IPR009678">
    <property type="entry name" value="Phage_tail_completion_R"/>
</dbReference>
<proteinExistence type="predicted"/>
<dbReference type="RefSeq" id="WP_301414431.1">
    <property type="nucleotide sequence ID" value="NZ_CP098023.1"/>
</dbReference>
<sequence length="149" mass="16479">MIKPDSLRAFMKAAVPHLRCNPEILKAFLDRGALISTGVPGFAFEYLYTLNVLLTDYAGHLDAVVVPLLVWISEQQPELFHNPDLHDQIHFEAELLDQGKMDLSVEISLTERVGVIPREGGGFAVEHYPEPQEDPPGRPPTSDSTCATS</sequence>
<dbReference type="Proteomes" id="UP001321520">
    <property type="component" value="Chromosome"/>
</dbReference>
<evidence type="ECO:0000313" key="2">
    <source>
        <dbReference type="EMBL" id="WKD48662.1"/>
    </source>
</evidence>
<evidence type="ECO:0000313" key="3">
    <source>
        <dbReference type="Proteomes" id="UP001321520"/>
    </source>
</evidence>